<feature type="signal peptide" evidence="1">
    <location>
        <begin position="1"/>
        <end position="17"/>
    </location>
</feature>
<dbReference type="Proteomes" id="UP000770785">
    <property type="component" value="Unassembled WGS sequence"/>
</dbReference>
<comment type="caution">
    <text evidence="2">The sequence shown here is derived from an EMBL/GenBank/DDBJ whole genome shotgun (WGS) entry which is preliminary data.</text>
</comment>
<keyword evidence="1" id="KW-0732">Signal</keyword>
<evidence type="ECO:0000313" key="3">
    <source>
        <dbReference type="Proteomes" id="UP000770785"/>
    </source>
</evidence>
<sequence>MNYLIVLLLPIIFVSCAGRSTSEKDSTLTNTAATSIRTSDKESALSATTSGVASSTMQASNELSDQIPAGYRLFFSTTGDLNSDGIPDEALIIKGTSADEWKENTFGEIVDRNRRGIMIFLSNNDYLELKMMNQACFSSENEEGGAYYAPELDLEIEDQKLSIIYRHGRYGYWWHTFRYQDGTFARIGYDRHEHRGPVMERIISANFLTGRIKTLTNINELAESEEDEELSEEWTRINQSPVPLGIITDFDELGLEPYVD</sequence>
<dbReference type="EMBL" id="JAATJH010000005">
    <property type="protein sequence ID" value="NJC27450.1"/>
    <property type="molecule type" value="Genomic_DNA"/>
</dbReference>
<gene>
    <name evidence="2" type="ORF">GGR27_002967</name>
</gene>
<name>A0ABX0XDU3_9BACT</name>
<protein>
    <submittedName>
        <fullName evidence="2">Uncharacterized protein</fullName>
    </submittedName>
</protein>
<dbReference type="RefSeq" id="WP_168038572.1">
    <property type="nucleotide sequence ID" value="NZ_JAATJH010000005.1"/>
</dbReference>
<evidence type="ECO:0000313" key="2">
    <source>
        <dbReference type="EMBL" id="NJC27450.1"/>
    </source>
</evidence>
<feature type="chain" id="PRO_5047150621" evidence="1">
    <location>
        <begin position="18"/>
        <end position="260"/>
    </location>
</feature>
<organism evidence="2 3">
    <name type="scientific">Neolewinella antarctica</name>
    <dbReference type="NCBI Taxonomy" id="442734"/>
    <lineage>
        <taxon>Bacteria</taxon>
        <taxon>Pseudomonadati</taxon>
        <taxon>Bacteroidota</taxon>
        <taxon>Saprospiria</taxon>
        <taxon>Saprospirales</taxon>
        <taxon>Lewinellaceae</taxon>
        <taxon>Neolewinella</taxon>
    </lineage>
</organism>
<keyword evidence="3" id="KW-1185">Reference proteome</keyword>
<accession>A0ABX0XDU3</accession>
<evidence type="ECO:0000256" key="1">
    <source>
        <dbReference type="SAM" id="SignalP"/>
    </source>
</evidence>
<proteinExistence type="predicted"/>
<reference evidence="2 3" key="1">
    <citation type="submission" date="2020-03" db="EMBL/GenBank/DDBJ databases">
        <title>Genomic Encyclopedia of Type Strains, Phase IV (KMG-IV): sequencing the most valuable type-strain genomes for metagenomic binning, comparative biology and taxonomic classification.</title>
        <authorList>
            <person name="Goeker M."/>
        </authorList>
    </citation>
    <scope>NUCLEOTIDE SEQUENCE [LARGE SCALE GENOMIC DNA]</scope>
    <source>
        <strain evidence="2 3">DSM 105096</strain>
    </source>
</reference>